<dbReference type="EMBL" id="DVND01000106">
    <property type="protein sequence ID" value="HIU48501.1"/>
    <property type="molecule type" value="Genomic_DNA"/>
</dbReference>
<dbReference type="AlphaFoldDB" id="A0A9D1S6A4"/>
<dbReference type="SUPFAM" id="SSF143100">
    <property type="entry name" value="TTHA1013/TTHA0281-like"/>
    <property type="match status" value="1"/>
</dbReference>
<dbReference type="InterPro" id="IPR051404">
    <property type="entry name" value="TA_system_antitoxin"/>
</dbReference>
<dbReference type="InterPro" id="IPR035069">
    <property type="entry name" value="TTHA1013/TTHA0281-like"/>
</dbReference>
<evidence type="ECO:0000313" key="2">
    <source>
        <dbReference type="EMBL" id="HIU48501.1"/>
    </source>
</evidence>
<sequence>MKVFYPAVVHEEDGAYWVEFPDAPGCHTFADTLEEAMESAKEALEGHIMGMLENGMQLPAASGIKTVETDSDSFVTLVGADLIDYEKCKAVKKTLTIPDWLNDMAVKQHINFSQVLQQALMEKVIRK</sequence>
<dbReference type="PANTHER" id="PTHR34504">
    <property type="entry name" value="ANTITOXIN HICB"/>
    <property type="match status" value="1"/>
</dbReference>
<reference evidence="2" key="1">
    <citation type="submission" date="2020-10" db="EMBL/GenBank/DDBJ databases">
        <authorList>
            <person name="Gilroy R."/>
        </authorList>
    </citation>
    <scope>NUCLEOTIDE SEQUENCE</scope>
    <source>
        <strain evidence="2">ChiSjej4B22-9803</strain>
    </source>
</reference>
<dbReference type="InterPro" id="IPR031807">
    <property type="entry name" value="HicB-like"/>
</dbReference>
<protein>
    <submittedName>
        <fullName evidence="2">Type II toxin-antitoxin system HicB family antitoxin</fullName>
    </submittedName>
</protein>
<comment type="caution">
    <text evidence="2">The sequence shown here is derived from an EMBL/GenBank/DDBJ whole genome shotgun (WGS) entry which is preliminary data.</text>
</comment>
<feature type="domain" description="HicB-like antitoxin of toxin-antitoxin system" evidence="1">
    <location>
        <begin position="5"/>
        <end position="101"/>
    </location>
</feature>
<dbReference type="Gene3D" id="3.30.160.250">
    <property type="match status" value="1"/>
</dbReference>
<organism evidence="2 3">
    <name type="scientific">Candidatus Avimonoglobus intestinipullorum</name>
    <dbReference type="NCBI Taxonomy" id="2840699"/>
    <lineage>
        <taxon>Bacteria</taxon>
        <taxon>Bacillati</taxon>
        <taxon>Bacillota</taxon>
        <taxon>Clostridia</taxon>
        <taxon>Eubacteriales</taxon>
        <taxon>Candidatus Avimonoglobus</taxon>
    </lineage>
</organism>
<reference evidence="2" key="2">
    <citation type="journal article" date="2021" name="PeerJ">
        <title>Extensive microbial diversity within the chicken gut microbiome revealed by metagenomics and culture.</title>
        <authorList>
            <person name="Gilroy R."/>
            <person name="Ravi A."/>
            <person name="Getino M."/>
            <person name="Pursley I."/>
            <person name="Horton D.L."/>
            <person name="Alikhan N.F."/>
            <person name="Baker D."/>
            <person name="Gharbi K."/>
            <person name="Hall N."/>
            <person name="Watson M."/>
            <person name="Adriaenssens E.M."/>
            <person name="Foster-Nyarko E."/>
            <person name="Jarju S."/>
            <person name="Secka A."/>
            <person name="Antonio M."/>
            <person name="Oren A."/>
            <person name="Chaudhuri R.R."/>
            <person name="La Ragione R."/>
            <person name="Hildebrand F."/>
            <person name="Pallen M.J."/>
        </authorList>
    </citation>
    <scope>NUCLEOTIDE SEQUENCE</scope>
    <source>
        <strain evidence="2">ChiSjej4B22-9803</strain>
    </source>
</reference>
<dbReference type="PANTHER" id="PTHR34504:SF2">
    <property type="entry name" value="UPF0150 PROTEIN SSL0259"/>
    <property type="match status" value="1"/>
</dbReference>
<dbReference type="Pfam" id="PF15919">
    <property type="entry name" value="HicB_lk_antitox"/>
    <property type="match status" value="1"/>
</dbReference>
<evidence type="ECO:0000259" key="1">
    <source>
        <dbReference type="Pfam" id="PF15919"/>
    </source>
</evidence>
<dbReference type="Proteomes" id="UP000824111">
    <property type="component" value="Unassembled WGS sequence"/>
</dbReference>
<evidence type="ECO:0000313" key="3">
    <source>
        <dbReference type="Proteomes" id="UP000824111"/>
    </source>
</evidence>
<gene>
    <name evidence="2" type="ORF">IAB04_04000</name>
</gene>
<proteinExistence type="predicted"/>
<accession>A0A9D1S6A4</accession>
<name>A0A9D1S6A4_9FIRM</name>